<name>A0ABW5CZS2_9BACT</name>
<organism evidence="2 3">
    <name type="scientific">Pontibacter ruber</name>
    <dbReference type="NCBI Taxonomy" id="1343895"/>
    <lineage>
        <taxon>Bacteria</taxon>
        <taxon>Pseudomonadati</taxon>
        <taxon>Bacteroidota</taxon>
        <taxon>Cytophagia</taxon>
        <taxon>Cytophagales</taxon>
        <taxon>Hymenobacteraceae</taxon>
        <taxon>Pontibacter</taxon>
    </lineage>
</organism>
<proteinExistence type="predicted"/>
<dbReference type="InterPro" id="IPR029068">
    <property type="entry name" value="Glyas_Bleomycin-R_OHBP_Dase"/>
</dbReference>
<dbReference type="Gene3D" id="3.10.180.10">
    <property type="entry name" value="2,3-Dihydroxybiphenyl 1,2-Dioxygenase, domain 1"/>
    <property type="match status" value="1"/>
</dbReference>
<dbReference type="Proteomes" id="UP001597374">
    <property type="component" value="Unassembled WGS sequence"/>
</dbReference>
<evidence type="ECO:0000313" key="2">
    <source>
        <dbReference type="EMBL" id="MFD2247479.1"/>
    </source>
</evidence>
<accession>A0ABW5CZS2</accession>
<dbReference type="PANTHER" id="PTHR33990:SF1">
    <property type="entry name" value="PROTEIN YJDN"/>
    <property type="match status" value="1"/>
</dbReference>
<evidence type="ECO:0000313" key="3">
    <source>
        <dbReference type="Proteomes" id="UP001597374"/>
    </source>
</evidence>
<protein>
    <submittedName>
        <fullName evidence="2">VOC family protein</fullName>
    </submittedName>
</protein>
<feature type="domain" description="PhnB-like" evidence="1">
    <location>
        <begin position="23"/>
        <end position="83"/>
    </location>
</feature>
<reference evidence="3" key="1">
    <citation type="journal article" date="2019" name="Int. J. Syst. Evol. Microbiol.">
        <title>The Global Catalogue of Microorganisms (GCM) 10K type strain sequencing project: providing services to taxonomists for standard genome sequencing and annotation.</title>
        <authorList>
            <consortium name="The Broad Institute Genomics Platform"/>
            <consortium name="The Broad Institute Genome Sequencing Center for Infectious Disease"/>
            <person name="Wu L."/>
            <person name="Ma J."/>
        </authorList>
    </citation>
    <scope>NUCLEOTIDE SEQUENCE [LARGE SCALE GENOMIC DNA]</scope>
    <source>
        <strain evidence="3">CGMCC 4.1782</strain>
    </source>
</reference>
<gene>
    <name evidence="2" type="ORF">ACFSKP_14520</name>
</gene>
<dbReference type="SUPFAM" id="SSF54593">
    <property type="entry name" value="Glyoxalase/Bleomycin resistance protein/Dihydroxybiphenyl dioxygenase"/>
    <property type="match status" value="1"/>
</dbReference>
<dbReference type="Pfam" id="PF06983">
    <property type="entry name" value="3-dmu-9_3-mt"/>
    <property type="match status" value="1"/>
</dbReference>
<dbReference type="PANTHER" id="PTHR33990">
    <property type="entry name" value="PROTEIN YJDN-RELATED"/>
    <property type="match status" value="1"/>
</dbReference>
<dbReference type="EMBL" id="JBHUIM010000002">
    <property type="protein sequence ID" value="MFD2247479.1"/>
    <property type="molecule type" value="Genomic_DNA"/>
</dbReference>
<keyword evidence="3" id="KW-1185">Reference proteome</keyword>
<evidence type="ECO:0000259" key="1">
    <source>
        <dbReference type="Pfam" id="PF06983"/>
    </source>
</evidence>
<dbReference type="CDD" id="cd06588">
    <property type="entry name" value="PhnB_like"/>
    <property type="match status" value="1"/>
</dbReference>
<dbReference type="InterPro" id="IPR028973">
    <property type="entry name" value="PhnB-like"/>
</dbReference>
<sequence>MHIALPVGQGTILMATDMLESMGQKLNAGNNFSLSIGVESKVEADRIFNGLSAGGKVNMPMEDTFWGDYFGMLTDKFGVQWMVSFNENQQPQTNQAQAKQSEPANI</sequence>
<dbReference type="RefSeq" id="WP_317233143.1">
    <property type="nucleotide sequence ID" value="NZ_JALPRR010000003.1"/>
</dbReference>
<comment type="caution">
    <text evidence="2">The sequence shown here is derived from an EMBL/GenBank/DDBJ whole genome shotgun (WGS) entry which is preliminary data.</text>
</comment>